<dbReference type="CDD" id="cd02042">
    <property type="entry name" value="ParAB_family"/>
    <property type="match status" value="1"/>
</dbReference>
<dbReference type="InterPro" id="IPR050678">
    <property type="entry name" value="DNA_Partitioning_ATPase"/>
</dbReference>
<reference evidence="3 4" key="1">
    <citation type="journal article" date="2019" name="Int. J. Syst. Evol. Microbiol.">
        <title>The Global Catalogue of Microorganisms (GCM) 10K type strain sequencing project: providing services to taxonomists for standard genome sequencing and annotation.</title>
        <authorList>
            <consortium name="The Broad Institute Genomics Platform"/>
            <consortium name="The Broad Institute Genome Sequencing Center for Infectious Disease"/>
            <person name="Wu L."/>
            <person name="Ma J."/>
        </authorList>
    </citation>
    <scope>NUCLEOTIDE SEQUENCE [LARGE SCALE GENOMIC DNA]</scope>
    <source>
        <strain evidence="3 4">JCM 17504</strain>
    </source>
</reference>
<feature type="coiled-coil region" evidence="1">
    <location>
        <begin position="106"/>
        <end position="133"/>
    </location>
</feature>
<dbReference type="Gene3D" id="3.40.50.300">
    <property type="entry name" value="P-loop containing nucleotide triphosphate hydrolases"/>
    <property type="match status" value="1"/>
</dbReference>
<evidence type="ECO:0000256" key="1">
    <source>
        <dbReference type="SAM" id="Coils"/>
    </source>
</evidence>
<organism evidence="3 4">
    <name type="scientific">Haladaptatus pallidirubidus</name>
    <dbReference type="NCBI Taxonomy" id="1008152"/>
    <lineage>
        <taxon>Archaea</taxon>
        <taxon>Methanobacteriati</taxon>
        <taxon>Methanobacteriota</taxon>
        <taxon>Stenosarchaea group</taxon>
        <taxon>Halobacteria</taxon>
        <taxon>Halobacteriales</taxon>
        <taxon>Haladaptataceae</taxon>
        <taxon>Haladaptatus</taxon>
    </lineage>
</organism>
<evidence type="ECO:0000313" key="4">
    <source>
        <dbReference type="Proteomes" id="UP001501729"/>
    </source>
</evidence>
<dbReference type="SUPFAM" id="SSF52540">
    <property type="entry name" value="P-loop containing nucleoside triphosphate hydrolases"/>
    <property type="match status" value="1"/>
</dbReference>
<dbReference type="PANTHER" id="PTHR13696">
    <property type="entry name" value="P-LOOP CONTAINING NUCLEOSIDE TRIPHOSPHATE HYDROLASE"/>
    <property type="match status" value="1"/>
</dbReference>
<dbReference type="PIRSF" id="PIRSF009320">
    <property type="entry name" value="Nuc_binding_HP_1000"/>
    <property type="match status" value="1"/>
</dbReference>
<feature type="domain" description="AAA" evidence="2">
    <location>
        <begin position="9"/>
        <end position="184"/>
    </location>
</feature>
<proteinExistence type="predicted"/>
<keyword evidence="1" id="KW-0175">Coiled coil</keyword>
<name>A0AAV3UHH2_9EURY</name>
<dbReference type="PANTHER" id="PTHR13696:SF99">
    <property type="entry name" value="COBYRINIC ACID AC-DIAMIDE SYNTHASE"/>
    <property type="match status" value="1"/>
</dbReference>
<dbReference type="AlphaFoldDB" id="A0AAV3UHH2"/>
<gene>
    <name evidence="3" type="ORF">GCM10025751_24190</name>
</gene>
<comment type="caution">
    <text evidence="3">The sequence shown here is derived from an EMBL/GenBank/DDBJ whole genome shotgun (WGS) entry which is preliminary data.</text>
</comment>
<dbReference type="InterPro" id="IPR027417">
    <property type="entry name" value="P-loop_NTPase"/>
</dbReference>
<dbReference type="Proteomes" id="UP001501729">
    <property type="component" value="Unassembled WGS sequence"/>
</dbReference>
<protein>
    <submittedName>
        <fullName evidence="3">ParA family protein</fullName>
    </submittedName>
</protein>
<dbReference type="EMBL" id="BAABKX010000008">
    <property type="protein sequence ID" value="GAA5050293.1"/>
    <property type="molecule type" value="Genomic_DNA"/>
</dbReference>
<keyword evidence="4" id="KW-1185">Reference proteome</keyword>
<accession>A0AAV3UHH2</accession>
<evidence type="ECO:0000259" key="2">
    <source>
        <dbReference type="Pfam" id="PF13614"/>
    </source>
</evidence>
<dbReference type="Pfam" id="PF13614">
    <property type="entry name" value="AAA_31"/>
    <property type="match status" value="1"/>
</dbReference>
<evidence type="ECO:0000313" key="3">
    <source>
        <dbReference type="EMBL" id="GAA5050293.1"/>
    </source>
</evidence>
<dbReference type="InterPro" id="IPR025669">
    <property type="entry name" value="AAA_dom"/>
</dbReference>
<sequence length="266" mass="29546">MIRMPDTAKIAISNQKGGVGKTTVAINIAGALNRLEHNVLFIDLDPQGNATEGLGLEEEYEAQPPTLFDALTDHKAREDIDSLIVSHSEMDVLPSNIDMTSIEPELTMAMRGRERLEQVIDSLNAEYDVIIIDCPPYLGNLTDNALLTAGNVLIPALAESTSKRALEILFDQIEVLEAEYDTHIRDLGVVANRIETTNEAKSMLAWFEEAFSDIPVWEIRKRVTLQRAFSAGCSVFEFEEECDMSAEFLAIAEDLERRFGLVEVTA</sequence>